<evidence type="ECO:0000256" key="1">
    <source>
        <dbReference type="SAM" id="Coils"/>
    </source>
</evidence>
<feature type="region of interest" description="Disordered" evidence="2">
    <location>
        <begin position="810"/>
        <end position="862"/>
    </location>
</feature>
<reference evidence="3 4" key="1">
    <citation type="submission" date="2016-08" db="EMBL/GenBank/DDBJ databases">
        <title>Genomes of anaerobic fungi encode conserved fungal cellulosomes for biomass hydrolysis.</title>
        <authorList>
            <consortium name="DOE Joint Genome Institute"/>
            <person name="Haitjema C.H."/>
            <person name="Gilmore S.P."/>
            <person name="Henske J.K."/>
            <person name="Solomon K.V."/>
            <person name="De Groot R."/>
            <person name="Kuo A."/>
            <person name="Mondo S.J."/>
            <person name="Salamov A.A."/>
            <person name="Labutti K."/>
            <person name="Zhao Z."/>
            <person name="Chiniquy J."/>
            <person name="Barry K."/>
            <person name="Brewer H.M."/>
            <person name="Purvine S.O."/>
            <person name="Wright A.T."/>
            <person name="Boxma B."/>
            <person name="Van Alen T."/>
            <person name="Hackstein J.H."/>
            <person name="Baker S.E."/>
            <person name="Grigoriev I.V."/>
            <person name="O'Malley M.A."/>
        </authorList>
    </citation>
    <scope>NUCLEOTIDE SEQUENCE [LARGE SCALE GENOMIC DNA]</scope>
    <source>
        <strain evidence="4">finn</strain>
    </source>
</reference>
<accession>A0A1Y1VBK4</accession>
<proteinExistence type="predicted"/>
<dbReference type="OrthoDB" id="2155050at2759"/>
<evidence type="ECO:0000313" key="4">
    <source>
        <dbReference type="Proteomes" id="UP000193719"/>
    </source>
</evidence>
<keyword evidence="1" id="KW-0175">Coiled coil</keyword>
<evidence type="ECO:0000313" key="3">
    <source>
        <dbReference type="EMBL" id="ORX51448.1"/>
    </source>
</evidence>
<comment type="caution">
    <text evidence="3">The sequence shown here is derived from an EMBL/GenBank/DDBJ whole genome shotgun (WGS) entry which is preliminary data.</text>
</comment>
<evidence type="ECO:0000256" key="2">
    <source>
        <dbReference type="SAM" id="MobiDB-lite"/>
    </source>
</evidence>
<feature type="compositionally biased region" description="Low complexity" evidence="2">
    <location>
        <begin position="1697"/>
        <end position="1721"/>
    </location>
</feature>
<dbReference type="EMBL" id="MCFH01000018">
    <property type="protein sequence ID" value="ORX51448.1"/>
    <property type="molecule type" value="Genomic_DNA"/>
</dbReference>
<dbReference type="InterPro" id="IPR035899">
    <property type="entry name" value="DBL_dom_sf"/>
</dbReference>
<keyword evidence="4" id="KW-1185">Reference proteome</keyword>
<feature type="compositionally biased region" description="Basic and acidic residues" evidence="2">
    <location>
        <begin position="1138"/>
        <end position="1148"/>
    </location>
</feature>
<feature type="compositionally biased region" description="Basic and acidic residues" evidence="2">
    <location>
        <begin position="1155"/>
        <end position="1169"/>
    </location>
</feature>
<feature type="compositionally biased region" description="Basic and acidic residues" evidence="2">
    <location>
        <begin position="828"/>
        <end position="839"/>
    </location>
</feature>
<sequence>MASSTAWKELLLKKKKTNNKDTLIDDNDEYFRFCKISGSQRHYSALLSKFIYQLIESEKIYNETLDTALNACMHLSDIKNVGFEEFLERLTLLKNSCQEILASMQNKNDEKIFINYITSATFYKIYQDYISHFNSDLIKIQKAKNENSRLQIQLKDIDLYLNAPFRRIFFYRAIYWNILRCKNQKTKIDDNKIIHSLNSLVNSILKCKEELHIENDDFMRIAKFEQDLDSSKVSVNGESMTIFTYLCNGINTSPIENTPNIINTYSLEKITINNSDYEKSTKENVMVTVFSDFLIITKDIQKSNKDNLKSQLVYPPIPLKEVSITERKVPKHLQKYNHLDNGFDSIKLKNEDISSLNYTDFLFELRCTNPQIFIVLQTENDNDRETFINSIIMQRNYILNDNHEIYFDNIGQVIVSSTKPKVPQISIEGEPLSTRGMKINGNDNRKSISNMSIEVENPINESNENNNENIDIGGFTDRNDMILTEDLSKFNNTTIFQAICSPYYFKQNEWIKMPRSILCINQNTDGRNFITLNASATGRILLNEYICPDSVIKQSSKNENVIQIKTKSRGLFSIRFSKNDTPAYTTLLNFSKNLIKDSIIWTYEKKEELFLIENTPSLDETYDLVIKNNIEDTSNSFKLYCEKTTKYEIVDHLYVKEGNNWISLGLSKISIVIPNYIMENDIENSENMNEMELLSQNSIEPIITAHSLTDIKKPGSIQSLLMCFLRAPINQDCIILKNKNIHDDNVYELNFMFEEKIYEYMIYSKKTDNSLAFVSEYINKLSNYYSKILEEEKYDPEFFTNPDILVGDTENQESEEQDNNSIDNNSNSKDEEKEGFEGERVEEEEENENEDEDESASERSNSIAIKENLLANFTFMTTSEKPPLIGQSTESPQTQTPQTFLFDMNDFSSNDKSTENEKDQNSASIFSGFTLSSSIKQNENISENNSNDQLALPLLSTKQKFVVPALNANTFEFSFNSTTKKETSSTTTNPLFGNMATTTTTTTTTANPLFGNIATTTTTNSNPLFNNKPGLFGNTTNTLIFDNTKSFEFNFSSNKKQAQPQNTTEPIVTEKPLEKNEIVAEEETKSVEKNEVVEEKETINEINENCVNEEASTKIENQNTTEVIMEKENDSVLNVPSETKDSEKKEDSYVNESSNNEKEEEKEEKESNESKSLPLYNDDINEIKKENHIKYNYPEEVNVSTSGTLFDVSEPYNEVKRESKLKKQTIFNDTPTTMDTNEQLISFKYHQFIRSCDDLVISVNKIEIPIREFSLDSSDRTKDIMKDSIANLKFEINKIRSIFNDSDTSIITYCEEESPKSNENLTSKTSMLKKSKSTTEFEMKFLFNDCKKNKTTEVEESDNKKLSIQKYIDNYKNSIQNPDNKIKLSVKEEIKSSTIKEERDVKTNKVADIILTINNNMNTCQTSLTVKKEEGCITQNYVDKMTKEFMMKELNNNSSSSSSNNNSNGNKINTNNTNSLLEKGSKVKCLRLSPAIDENLTNEELLSVYIKSLRPVKRQENNKVNNENNVKEKSYYQTNEDRYKISGRSVSSSIISSSMDSITSYYKYVENGKIEMTSTGNMNMNEAFDLVRYKIKILRKQLDIERRAREDITEDYLALREELRELIKKTELLNESFIMEREAGMEKDDYIQLLEEKIKMYENTIQRHNETYPDDNIPLIENDTVLEFLQNNQAVEEDTENSSVIETSSQSESNNESCQTKSDTE</sequence>
<feature type="region of interest" description="Disordered" evidence="2">
    <location>
        <begin position="1451"/>
        <end position="1474"/>
    </location>
</feature>
<feature type="region of interest" description="Disordered" evidence="2">
    <location>
        <begin position="903"/>
        <end position="925"/>
    </location>
</feature>
<evidence type="ECO:0008006" key="5">
    <source>
        <dbReference type="Google" id="ProtNLM"/>
    </source>
</evidence>
<protein>
    <recommendedName>
        <fullName evidence="5">DH domain-containing protein</fullName>
    </recommendedName>
</protein>
<feature type="compositionally biased region" description="Acidic residues" evidence="2">
    <location>
        <begin position="840"/>
        <end position="855"/>
    </location>
</feature>
<reference evidence="3 4" key="2">
    <citation type="submission" date="2016-08" db="EMBL/GenBank/DDBJ databases">
        <title>Pervasive Adenine N6-methylation of Active Genes in Fungi.</title>
        <authorList>
            <consortium name="DOE Joint Genome Institute"/>
            <person name="Mondo S.J."/>
            <person name="Dannebaum R.O."/>
            <person name="Kuo R.C."/>
            <person name="Labutti K."/>
            <person name="Haridas S."/>
            <person name="Kuo A."/>
            <person name="Salamov A."/>
            <person name="Ahrendt S.R."/>
            <person name="Lipzen A."/>
            <person name="Sullivan W."/>
            <person name="Andreopoulos W.B."/>
            <person name="Clum A."/>
            <person name="Lindquist E."/>
            <person name="Daum C."/>
            <person name="Ramamoorthy G.K."/>
            <person name="Gryganskyi A."/>
            <person name="Culley D."/>
            <person name="Magnuson J.K."/>
            <person name="James T.Y."/>
            <person name="O'Malley M.A."/>
            <person name="Stajich J.E."/>
            <person name="Spatafora J.W."/>
            <person name="Visel A."/>
            <person name="Grigoriev I.V."/>
        </authorList>
    </citation>
    <scope>NUCLEOTIDE SEQUENCE [LARGE SCALE GENOMIC DNA]</scope>
    <source>
        <strain evidence="4">finn</strain>
    </source>
</reference>
<feature type="region of interest" description="Disordered" evidence="2">
    <location>
        <begin position="1110"/>
        <end position="1177"/>
    </location>
</feature>
<feature type="coiled-coil region" evidence="1">
    <location>
        <begin position="1591"/>
        <end position="1667"/>
    </location>
</feature>
<dbReference type="SUPFAM" id="SSF48065">
    <property type="entry name" value="DBL homology domain (DH-domain)"/>
    <property type="match status" value="1"/>
</dbReference>
<dbReference type="Proteomes" id="UP000193719">
    <property type="component" value="Unassembled WGS sequence"/>
</dbReference>
<organism evidence="3 4">
    <name type="scientific">Piromyces finnis</name>
    <dbReference type="NCBI Taxonomy" id="1754191"/>
    <lineage>
        <taxon>Eukaryota</taxon>
        <taxon>Fungi</taxon>
        <taxon>Fungi incertae sedis</taxon>
        <taxon>Chytridiomycota</taxon>
        <taxon>Chytridiomycota incertae sedis</taxon>
        <taxon>Neocallimastigomycetes</taxon>
        <taxon>Neocallimastigales</taxon>
        <taxon>Neocallimastigaceae</taxon>
        <taxon>Piromyces</taxon>
    </lineage>
</organism>
<feature type="region of interest" description="Disordered" evidence="2">
    <location>
        <begin position="1691"/>
        <end position="1721"/>
    </location>
</feature>
<gene>
    <name evidence="3" type="ORF">BCR36DRAFT_351232</name>
</gene>
<name>A0A1Y1VBK4_9FUNG</name>
<dbReference type="STRING" id="1754191.A0A1Y1VBK4"/>